<name>A0AAW4LB05_9BACT</name>
<protein>
    <submittedName>
        <fullName evidence="6">Tetratricopeptide repeat protein</fullName>
    </submittedName>
</protein>
<keyword evidence="2 3" id="KW-0802">TPR repeat</keyword>
<dbReference type="InterPro" id="IPR011990">
    <property type="entry name" value="TPR-like_helical_dom_sf"/>
</dbReference>
<dbReference type="SMART" id="SM00028">
    <property type="entry name" value="TPR"/>
    <property type="match status" value="3"/>
</dbReference>
<dbReference type="InterPro" id="IPR013105">
    <property type="entry name" value="TPR_2"/>
</dbReference>
<evidence type="ECO:0000256" key="1">
    <source>
        <dbReference type="ARBA" id="ARBA00022737"/>
    </source>
</evidence>
<feature type="repeat" description="TPR" evidence="3">
    <location>
        <begin position="74"/>
        <end position="107"/>
    </location>
</feature>
<evidence type="ECO:0000256" key="2">
    <source>
        <dbReference type="ARBA" id="ARBA00022803"/>
    </source>
</evidence>
<feature type="repeat" description="TPR" evidence="3">
    <location>
        <begin position="143"/>
        <end position="176"/>
    </location>
</feature>
<proteinExistence type="predicted"/>
<keyword evidence="4" id="KW-0732">Signal</keyword>
<dbReference type="Pfam" id="PF07719">
    <property type="entry name" value="TPR_2"/>
    <property type="match status" value="1"/>
</dbReference>
<dbReference type="Gene3D" id="1.25.40.10">
    <property type="entry name" value="Tetratricopeptide repeat domain"/>
    <property type="match status" value="2"/>
</dbReference>
<keyword evidence="7" id="KW-1185">Reference proteome</keyword>
<dbReference type="PROSITE" id="PS50005">
    <property type="entry name" value="TPR"/>
    <property type="match status" value="2"/>
</dbReference>
<evidence type="ECO:0000256" key="4">
    <source>
        <dbReference type="SAM" id="SignalP"/>
    </source>
</evidence>
<keyword evidence="1" id="KW-0677">Repeat</keyword>
<feature type="domain" description="Peptidase MA-like" evidence="5">
    <location>
        <begin position="245"/>
        <end position="417"/>
    </location>
</feature>
<comment type="caution">
    <text evidence="6">The sequence shown here is derived from an EMBL/GenBank/DDBJ whole genome shotgun (WGS) entry which is preliminary data.</text>
</comment>
<dbReference type="InterPro" id="IPR019734">
    <property type="entry name" value="TPR_rpt"/>
</dbReference>
<gene>
    <name evidence="6" type="ORF">KI809_15780</name>
</gene>
<evidence type="ECO:0000259" key="5">
    <source>
        <dbReference type="Pfam" id="PF13485"/>
    </source>
</evidence>
<dbReference type="Pfam" id="PF13432">
    <property type="entry name" value="TPR_16"/>
    <property type="match status" value="1"/>
</dbReference>
<dbReference type="Pfam" id="PF13485">
    <property type="entry name" value="Peptidase_MA_2"/>
    <property type="match status" value="1"/>
</dbReference>
<reference evidence="6 7" key="1">
    <citation type="submission" date="2021-05" db="EMBL/GenBank/DDBJ databases">
        <title>The draft genome of Geobacter pelophilus DSM 12255.</title>
        <authorList>
            <person name="Xu Z."/>
            <person name="Masuda Y."/>
            <person name="Itoh H."/>
            <person name="Senoo K."/>
        </authorList>
    </citation>
    <scope>NUCLEOTIDE SEQUENCE [LARGE SCALE GENOMIC DNA]</scope>
    <source>
        <strain evidence="6 7">DSM 12255</strain>
    </source>
</reference>
<dbReference type="InterPro" id="IPR051685">
    <property type="entry name" value="Ycf3/AcsC/BcsC/TPR_MFPF"/>
</dbReference>
<dbReference type="EMBL" id="JAHCVJ010000007">
    <property type="protein sequence ID" value="MBT0665770.1"/>
    <property type="molecule type" value="Genomic_DNA"/>
</dbReference>
<organism evidence="6 7">
    <name type="scientific">Geoanaerobacter pelophilus</name>
    <dbReference type="NCBI Taxonomy" id="60036"/>
    <lineage>
        <taxon>Bacteria</taxon>
        <taxon>Pseudomonadati</taxon>
        <taxon>Thermodesulfobacteriota</taxon>
        <taxon>Desulfuromonadia</taxon>
        <taxon>Geobacterales</taxon>
        <taxon>Geobacteraceae</taxon>
        <taxon>Geoanaerobacter</taxon>
    </lineage>
</organism>
<sequence length="425" mass="47259">MAINRLPQYFIATIVLLTAVSFAEVQSSNASDPLILNDYALQLVKRGEPEKALEHLQKASSLFPYDVTLRRNLAEVYTILGQRLMSGGKYQEAARVFDNAAELFPDTQRYLVLSAIALYSAKQYDAAIIELDSARQMAGGDTPDILSILGRAHYDNGNLQSAIEAWEKGLDIEPANKEMTNLLAKARRELSVEGKMDKGFSSRFVVSFDAGDSSKLADGILDVLESAYNRVGSDFNHFPNSRIPVLIYTKTDYRNLTNSPDWSGGLYDGKIRLPIGGATEVNEILRSLLLHEYTHVIVQDLTSGNCPMWLNEGLAELEGRRDFNHPLRELEAAVKQKSLLPLAKMENTFASLNPKEAALAYQQSFSFVKYLTSTFGWHKVKDILINLGAGKGIADSVSLALSDLTLDYQAVYQEWLASLEKQYAR</sequence>
<dbReference type="RefSeq" id="WP_214172546.1">
    <property type="nucleotide sequence ID" value="NZ_JAHCVJ010000007.1"/>
</dbReference>
<dbReference type="Proteomes" id="UP000811899">
    <property type="component" value="Unassembled WGS sequence"/>
</dbReference>
<evidence type="ECO:0000313" key="7">
    <source>
        <dbReference type="Proteomes" id="UP000811899"/>
    </source>
</evidence>
<evidence type="ECO:0000256" key="3">
    <source>
        <dbReference type="PROSITE-ProRule" id="PRU00339"/>
    </source>
</evidence>
<evidence type="ECO:0000313" key="6">
    <source>
        <dbReference type="EMBL" id="MBT0665770.1"/>
    </source>
</evidence>
<dbReference type="InterPro" id="IPR039568">
    <property type="entry name" value="Peptidase_MA-like_dom"/>
</dbReference>
<dbReference type="PANTHER" id="PTHR44943:SF8">
    <property type="entry name" value="TPR REPEAT-CONTAINING PROTEIN MJ0263"/>
    <property type="match status" value="1"/>
</dbReference>
<dbReference type="PANTHER" id="PTHR44943">
    <property type="entry name" value="CELLULOSE SYNTHASE OPERON PROTEIN C"/>
    <property type="match status" value="1"/>
</dbReference>
<feature type="signal peptide" evidence="4">
    <location>
        <begin position="1"/>
        <end position="23"/>
    </location>
</feature>
<dbReference type="SUPFAM" id="SSF48452">
    <property type="entry name" value="TPR-like"/>
    <property type="match status" value="1"/>
</dbReference>
<feature type="chain" id="PRO_5043543007" evidence="4">
    <location>
        <begin position="24"/>
        <end position="425"/>
    </location>
</feature>
<accession>A0AAW4LB05</accession>
<dbReference type="AlphaFoldDB" id="A0AAW4LB05"/>